<evidence type="ECO:0000256" key="1">
    <source>
        <dbReference type="SAM" id="Phobius"/>
    </source>
</evidence>
<dbReference type="EMBL" id="MF770612">
    <property type="protein sequence ID" value="ATG25487.1"/>
    <property type="molecule type" value="Genomic_DNA"/>
</dbReference>
<protein>
    <submittedName>
        <fullName evidence="2">Uncharacterized protein</fullName>
    </submittedName>
</protein>
<gene>
    <name evidence="2" type="primary">ORF89</name>
    <name evidence="2" type="ORF">Lo_son1Pt0312</name>
</gene>
<feature type="transmembrane region" description="Helical" evidence="1">
    <location>
        <begin position="12"/>
        <end position="30"/>
    </location>
</feature>
<name>A0A291F039_9ASTR</name>
<accession>A0A291F039</accession>
<organism evidence="2">
    <name type="scientific">Lobelia sonderiana</name>
    <dbReference type="NCBI Taxonomy" id="673919"/>
    <lineage>
        <taxon>Eukaryota</taxon>
        <taxon>Viridiplantae</taxon>
        <taxon>Streptophyta</taxon>
        <taxon>Embryophyta</taxon>
        <taxon>Tracheophyta</taxon>
        <taxon>Spermatophyta</taxon>
        <taxon>Magnoliopsida</taxon>
        <taxon>eudicotyledons</taxon>
        <taxon>Gunneridae</taxon>
        <taxon>Pentapetalae</taxon>
        <taxon>asterids</taxon>
        <taxon>campanulids</taxon>
        <taxon>Asterales</taxon>
        <taxon>Campanulaceae</taxon>
        <taxon>Lobelia</taxon>
    </lineage>
</organism>
<reference evidence="2" key="2">
    <citation type="submission" date="2017-08" db="EMBL/GenBank/DDBJ databases">
        <authorList>
            <person name="Knox E.B."/>
        </authorList>
    </citation>
    <scope>NUCLEOTIDE SEQUENCE</scope>
</reference>
<geneLocation type="plastid" evidence="2"/>
<keyword evidence="1" id="KW-0812">Transmembrane</keyword>
<dbReference type="RefSeq" id="YP_009435485.1">
    <property type="nucleotide sequence ID" value="NC_036079.1"/>
</dbReference>
<keyword evidence="1" id="KW-0472">Membrane</keyword>
<dbReference type="GeneID" id="34727684"/>
<evidence type="ECO:0000313" key="2">
    <source>
        <dbReference type="EMBL" id="ATG25487.1"/>
    </source>
</evidence>
<dbReference type="AlphaFoldDB" id="A0A291F039"/>
<keyword evidence="1" id="KW-1133">Transmembrane helix</keyword>
<proteinExistence type="predicted"/>
<keyword evidence="2" id="KW-0934">Plastid</keyword>
<sequence>MDIPFSVRTSQSISFFFLVLKCLLMVQAMMQSLDSGMESERASTNDGANSTVNKKERCNQSTVKNGVSISRREFLFYLSKFLFYYILIS</sequence>
<reference evidence="2" key="1">
    <citation type="journal article" date="2014" name="Proc. Natl. Acad. Sci. U.S.A.">
        <title>The dynamic history of plastid genomes in the Campanulaceae sensu lato is unique among angiosperms.</title>
        <authorList>
            <person name="Knox E.B."/>
        </authorList>
    </citation>
    <scope>NUCLEOTIDE SEQUENCE</scope>
</reference>